<evidence type="ECO:0000313" key="3">
    <source>
        <dbReference type="Proteomes" id="UP000053201"/>
    </source>
</evidence>
<dbReference type="InterPro" id="IPR036188">
    <property type="entry name" value="FAD/NAD-bd_sf"/>
</dbReference>
<dbReference type="Gene3D" id="3.50.50.60">
    <property type="entry name" value="FAD/NAD(P)-binding domain"/>
    <property type="match status" value="1"/>
</dbReference>
<protein>
    <submittedName>
        <fullName evidence="2">Uncharacterized protein</fullName>
    </submittedName>
</protein>
<dbReference type="eggNOG" id="ENOG502QPIW">
    <property type="taxonomic scope" value="Eukaryota"/>
</dbReference>
<accession>A0A0L0HHQ4</accession>
<dbReference type="OMA" id="ACHSMQI"/>
<dbReference type="PANTHER" id="PTHR38663">
    <property type="match status" value="1"/>
</dbReference>
<dbReference type="PANTHER" id="PTHR38663:SF1">
    <property type="entry name" value="L-ORNITHINE N(5)-MONOOXYGENASE"/>
    <property type="match status" value="1"/>
</dbReference>
<dbReference type="OrthoDB" id="76038at2759"/>
<dbReference type="AlphaFoldDB" id="A0A0L0HHQ4"/>
<dbReference type="EMBL" id="KQ257455">
    <property type="protein sequence ID" value="KND01001.1"/>
    <property type="molecule type" value="Genomic_DNA"/>
</dbReference>
<dbReference type="Proteomes" id="UP000053201">
    <property type="component" value="Unassembled WGS sequence"/>
</dbReference>
<dbReference type="RefSeq" id="XP_016609040.1">
    <property type="nucleotide sequence ID" value="XM_016752342.1"/>
</dbReference>
<feature type="region of interest" description="Disordered" evidence="1">
    <location>
        <begin position="1"/>
        <end position="20"/>
    </location>
</feature>
<dbReference type="STRING" id="645134.A0A0L0HHQ4"/>
<proteinExistence type="predicted"/>
<keyword evidence="3" id="KW-1185">Reference proteome</keyword>
<dbReference type="GeneID" id="27687567"/>
<name>A0A0L0HHQ4_SPIPD</name>
<sequence length="569" mass="63880">MRTIGTGEDDHRQTTRRVTRTTSRHVIYREGENEYLPGYSPIDFHIAFNRFNSLYVQTGSIAMPESQFPLGHSENPYELLIVGAGPHALTLLVRLLTKYPVTLFNDEEQDRLLRHVKHQKGCGMVDEARKRKYLVVDEGGEWLSRWKKLFAGYDIPWLRSLVNIHPDASRRMNSAFNHSQNTTLHVPTSSLFIDFCAHLVEKHHLNDVIQQGSVHCIKPMFDSSCNICKGFEIDLLHNGHCKKIHASRVVCAIGNGNCLRLPDWVPPCDGCNTVKWPKECLMHSAELVKSGVLNCEGCCSKEQTQLLPTLREASKGRLMIVGGGLTAAHLVKHGVKRFDQVLLVSRSFLRVKHFDVSLNWIDRYGNVEMAKFWQENDPRIRLKIIQNAREGGSMTPSMWEYIESAKAAGSLETKQYTEIISAIWRTDTHCACDSAETAKGFWEVHLSDGSIENVHAIWMATGSKMNVTQDPLLSQICKAVPTTLIEGFPVLTHDLRWQSSIPLYVMGGYAALQLGPNALNLAGAKIASERIVEALETEMGFDQAHADDGAAVVGGWANRYKFLEDEDAC</sequence>
<evidence type="ECO:0000313" key="2">
    <source>
        <dbReference type="EMBL" id="KND01001.1"/>
    </source>
</evidence>
<dbReference type="SUPFAM" id="SSF51905">
    <property type="entry name" value="FAD/NAD(P)-binding domain"/>
    <property type="match status" value="1"/>
</dbReference>
<reference evidence="2 3" key="1">
    <citation type="submission" date="2009-08" db="EMBL/GenBank/DDBJ databases">
        <title>The Genome Sequence of Spizellomyces punctatus strain DAOM BR117.</title>
        <authorList>
            <consortium name="The Broad Institute Genome Sequencing Platform"/>
            <person name="Russ C."/>
            <person name="Cuomo C."/>
            <person name="Shea T."/>
            <person name="Young S.K."/>
            <person name="Zeng Q."/>
            <person name="Koehrsen M."/>
            <person name="Haas B."/>
            <person name="Borodovsky M."/>
            <person name="Guigo R."/>
            <person name="Alvarado L."/>
            <person name="Berlin A."/>
            <person name="Bochicchio J."/>
            <person name="Borenstein D."/>
            <person name="Chapman S."/>
            <person name="Chen Z."/>
            <person name="Engels R."/>
            <person name="Freedman E."/>
            <person name="Gellesch M."/>
            <person name="Goldberg J."/>
            <person name="Griggs A."/>
            <person name="Gujja S."/>
            <person name="Heiman D."/>
            <person name="Hepburn T."/>
            <person name="Howarth C."/>
            <person name="Jen D."/>
            <person name="Larson L."/>
            <person name="Lewis B."/>
            <person name="Mehta T."/>
            <person name="Park D."/>
            <person name="Pearson M."/>
            <person name="Roberts A."/>
            <person name="Saif S."/>
            <person name="Shenoy N."/>
            <person name="Sisk P."/>
            <person name="Stolte C."/>
            <person name="Sykes S."/>
            <person name="Thomson T."/>
            <person name="Walk T."/>
            <person name="White J."/>
            <person name="Yandava C."/>
            <person name="Burger G."/>
            <person name="Gray M.W."/>
            <person name="Holland P.W.H."/>
            <person name="King N."/>
            <person name="Lang F.B.F."/>
            <person name="Roger A.J."/>
            <person name="Ruiz-Trillo I."/>
            <person name="Lander E."/>
            <person name="Nusbaum C."/>
        </authorList>
    </citation>
    <scope>NUCLEOTIDE SEQUENCE [LARGE SCALE GENOMIC DNA]</scope>
    <source>
        <strain evidence="2 3">DAOM BR117</strain>
    </source>
</reference>
<dbReference type="VEuPathDB" id="FungiDB:SPPG_04097"/>
<evidence type="ECO:0000256" key="1">
    <source>
        <dbReference type="SAM" id="MobiDB-lite"/>
    </source>
</evidence>
<gene>
    <name evidence="2" type="ORF">SPPG_04097</name>
</gene>
<organism evidence="2 3">
    <name type="scientific">Spizellomyces punctatus (strain DAOM BR117)</name>
    <dbReference type="NCBI Taxonomy" id="645134"/>
    <lineage>
        <taxon>Eukaryota</taxon>
        <taxon>Fungi</taxon>
        <taxon>Fungi incertae sedis</taxon>
        <taxon>Chytridiomycota</taxon>
        <taxon>Chytridiomycota incertae sedis</taxon>
        <taxon>Chytridiomycetes</taxon>
        <taxon>Spizellomycetales</taxon>
        <taxon>Spizellomycetaceae</taxon>
        <taxon>Spizellomyces</taxon>
    </lineage>
</organism>
<dbReference type="InParanoid" id="A0A0L0HHQ4"/>